<accession>A0ABX5MD75</accession>
<evidence type="ECO:0000313" key="2">
    <source>
        <dbReference type="Proteomes" id="UP000247515"/>
    </source>
</evidence>
<reference evidence="1 2" key="1">
    <citation type="submission" date="2018-05" db="EMBL/GenBank/DDBJ databases">
        <title>Genomic Encyclopedia of Type Strains, Phase IV (KMG-V): Genome sequencing to study the core and pangenomes of soil and plant-associated prokaryotes.</title>
        <authorList>
            <person name="Whitman W."/>
        </authorList>
    </citation>
    <scope>NUCLEOTIDE SEQUENCE [LARGE SCALE GENOMIC DNA]</scope>
    <source>
        <strain evidence="1 2">SIr-6563</strain>
    </source>
</reference>
<comment type="caution">
    <text evidence="1">The sequence shown here is derived from an EMBL/GenBank/DDBJ whole genome shotgun (WGS) entry which is preliminary data.</text>
</comment>
<name>A0ABX5MD75_9BURK</name>
<dbReference type="EMBL" id="QJJV01000035">
    <property type="protein sequence ID" value="PXX06471.1"/>
    <property type="molecule type" value="Genomic_DNA"/>
</dbReference>
<organism evidence="1 2">
    <name type="scientific">Paraburkholderia tropica</name>
    <dbReference type="NCBI Taxonomy" id="92647"/>
    <lineage>
        <taxon>Bacteria</taxon>
        <taxon>Pseudomonadati</taxon>
        <taxon>Pseudomonadota</taxon>
        <taxon>Betaproteobacteria</taxon>
        <taxon>Burkholderiales</taxon>
        <taxon>Burkholderiaceae</taxon>
        <taxon>Paraburkholderia</taxon>
    </lineage>
</organism>
<evidence type="ECO:0000313" key="1">
    <source>
        <dbReference type="EMBL" id="PXX06471.1"/>
    </source>
</evidence>
<dbReference type="InterPro" id="IPR013780">
    <property type="entry name" value="Glyco_hydro_b"/>
</dbReference>
<sequence>MAARASRLFESAGVRAANTLLAIGTTDQRPDDNYASRSELHLFELADGASATLKLRDAGGLAKQASESGVVVQLPAGDREAALYA</sequence>
<keyword evidence="2" id="KW-1185">Reference proteome</keyword>
<gene>
    <name evidence="1" type="ORF">C7400_13574</name>
</gene>
<proteinExistence type="predicted"/>
<dbReference type="SUPFAM" id="SSF117125">
    <property type="entry name" value="Putative glucosidase YicI, C-terminal domain"/>
    <property type="match status" value="1"/>
</dbReference>
<dbReference type="Gene3D" id="2.60.40.1180">
    <property type="entry name" value="Golgi alpha-mannosidase II"/>
    <property type="match status" value="1"/>
</dbReference>
<dbReference type="Proteomes" id="UP000247515">
    <property type="component" value="Unassembled WGS sequence"/>
</dbReference>
<protein>
    <submittedName>
        <fullName evidence="1">Uncharacterized protein</fullName>
    </submittedName>
</protein>